<dbReference type="InterPro" id="IPR043502">
    <property type="entry name" value="DNA/RNA_pol_sf"/>
</dbReference>
<dbReference type="SUPFAM" id="SSF56672">
    <property type="entry name" value="DNA/RNA polymerases"/>
    <property type="match status" value="1"/>
</dbReference>
<proteinExistence type="predicted"/>
<dbReference type="PANTHER" id="PTHR19446">
    <property type="entry name" value="REVERSE TRANSCRIPTASES"/>
    <property type="match status" value="1"/>
</dbReference>
<evidence type="ECO:0000313" key="3">
    <source>
        <dbReference type="EMBL" id="CBY32176.1"/>
    </source>
</evidence>
<dbReference type="SUPFAM" id="SSF56219">
    <property type="entry name" value="DNase I-like"/>
    <property type="match status" value="1"/>
</dbReference>
<name>E4Y9D9_OIKDI</name>
<evidence type="ECO:0000259" key="2">
    <source>
        <dbReference type="PROSITE" id="PS50878"/>
    </source>
</evidence>
<dbReference type="InterPro" id="IPR000477">
    <property type="entry name" value="RT_dom"/>
</dbReference>
<reference evidence="3" key="1">
    <citation type="journal article" date="2010" name="Science">
        <title>Plasticity of animal genome architecture unmasked by rapid evolution of a pelagic tunicate.</title>
        <authorList>
            <person name="Denoeud F."/>
            <person name="Henriet S."/>
            <person name="Mungpakdee S."/>
            <person name="Aury J.M."/>
            <person name="Da Silva C."/>
            <person name="Brinkmann H."/>
            <person name="Mikhaleva J."/>
            <person name="Olsen L.C."/>
            <person name="Jubin C."/>
            <person name="Canestro C."/>
            <person name="Bouquet J.M."/>
            <person name="Danks G."/>
            <person name="Poulain J."/>
            <person name="Campsteijn C."/>
            <person name="Adamski M."/>
            <person name="Cross I."/>
            <person name="Yadetie F."/>
            <person name="Muffato M."/>
            <person name="Louis A."/>
            <person name="Butcher S."/>
            <person name="Tsagkogeorga G."/>
            <person name="Konrad A."/>
            <person name="Singh S."/>
            <person name="Jensen M.F."/>
            <person name="Cong E.H."/>
            <person name="Eikeseth-Otteraa H."/>
            <person name="Noel B."/>
            <person name="Anthouard V."/>
            <person name="Porcel B.M."/>
            <person name="Kachouri-Lafond R."/>
            <person name="Nishino A."/>
            <person name="Ugolini M."/>
            <person name="Chourrout P."/>
            <person name="Nishida H."/>
            <person name="Aasland R."/>
            <person name="Huzurbazar S."/>
            <person name="Westhof E."/>
            <person name="Delsuc F."/>
            <person name="Lehrach H."/>
            <person name="Reinhardt R."/>
            <person name="Weissenbach J."/>
            <person name="Roy S.W."/>
            <person name="Artiguenave F."/>
            <person name="Postlethwait J.H."/>
            <person name="Manak J.R."/>
            <person name="Thompson E.M."/>
            <person name="Jaillon O."/>
            <person name="Du Pasquier L."/>
            <person name="Boudinot P."/>
            <person name="Liberles D.A."/>
            <person name="Volff J.N."/>
            <person name="Philippe H."/>
            <person name="Lenhard B."/>
            <person name="Roest Crollius H."/>
            <person name="Wincker P."/>
            <person name="Chourrout D."/>
        </authorList>
    </citation>
    <scope>NUCLEOTIDE SEQUENCE [LARGE SCALE GENOMIC DNA]</scope>
</reference>
<feature type="region of interest" description="Disordered" evidence="1">
    <location>
        <begin position="71"/>
        <end position="106"/>
    </location>
</feature>
<dbReference type="Pfam" id="PF00078">
    <property type="entry name" value="RVT_1"/>
    <property type="match status" value="1"/>
</dbReference>
<dbReference type="InterPro" id="IPR036691">
    <property type="entry name" value="Endo/exonu/phosph_ase_sf"/>
</dbReference>
<dbReference type="Gene3D" id="3.60.10.10">
    <property type="entry name" value="Endonuclease/exonuclease/phosphatase"/>
    <property type="match status" value="1"/>
</dbReference>
<dbReference type="CDD" id="cd01650">
    <property type="entry name" value="RT_nLTR_like"/>
    <property type="match status" value="1"/>
</dbReference>
<sequence length="1835" mass="209520">MSSASENLADQDAELENMLTDINRRIYKRDDDPTRPCLSNVVEDAERMWHSQPTSNSYENPLPTLLKTDPFESEPSCASTPHKKRSITLNAATPRKKRRKTISECTPSHCTRSITRRNSGIHLQQTSSTDQRHIPKITIKKTSNPPSQETPETNENWEIINSSEEQSSPITGFSSQIQDDQYVVCDSWDSEEDVDRHCLFADATLLKKLKPHIMDSRTQEAFIADMKKVSDIFKTKSKSEKQHRPVRENDEWLRLSCDRYSHLANTDFKEITQLIEGPLNRALTIREFIENSNLSFLPQDFREYCKLVTKAVTKRTRLNNWFAQKKGTRWESLKDAYLSNLVHLGCKSIFLLEQAISGNVPQALLKSRMASQSKKTELETFLTNLKTFASYINNKNILRELYLTKCHIIYLYVPAPPSEELMSLLFDFIFPKMQGRVSPIKSVKTLIVEKAREMGLILRHRKRNFVENRYFIADKNPSPEQDVIPPPIGVLQVKTFIKLIPVNIQKILKKTIINMVVLNTNFEPDQVDFSNLDNVFSDNKGRKILNSIVIYLNASPYNYIHLIQGNDLISSTLAPTANRIFSKTKGSMVPKTKNQLESEAQIRSEITNGIVPTKALPGQIPSPLYLLETQTTAPSKKLKDLKAKVGRIIYNIKGNSTVPKKDNETNDTNSKTNPSNEDIKDLQKKCEIMNLEQVSKNRNLSILSTNPGLLESHTFRDIVDFFPNNDFILVNELRASQQLMQNHSTWAPGYEVFYNNNSPDKLSYTAIAVKSESAHLCTKLPDVGTTTTILITFGNNNKLQLSAVYRNIEKYNENCFYKKFFNGDLFVFVEWMNQLCMQAKQKRAKSIIAGDMNIQMLNCRTEDNKKLAEALLKVFKNHVNAIKYPTNFRPGCKPSTIDYFMIQDPRRVEVKALGMHRPPLSFDGHTGHIIKMPVTGWFMEYEVRVSDIVDMKSLATESIIRNEGLQCELARVKDPEIIISRTFSVINDIINSHRKKVAKIQPKITGNVIKRPLDTKTYHAAINLLTEEREKGVASSYFSEAELFSLNKSIRDISIIIRKLQKRDSDQAFHKITEDCNDSNTAAWKIIKELTAKPPVRKLTEDVEQLMTQVVDLQKKTTLDPKNYTGHSFKPRHKVKLDKFTVSVHGKNGNSSIWAEYKGLKHFTKGSTGIGRGIVDSFHVSTFYDLIAKPIILAIENGIYPSAWRTNRTAVLPKTSGIRPISISEIFASILEKLIINEINEYLEFNHILPTEQNGFRSSMSTGTSIGTVNKYIAESLDKGEYVVICAIDMRNAFGTPPHKNLMKCLSKLFSGTALKILCESLERWAIVSKDGMLSRKEKMEAYGVPQGSVCSPSIFCVYISEILNCVSKSESSIKFSIFADDTIVLCRKRTLDEAKQLAEQTLDRIGIKLMDMGLQIVPSKTSILIASPKNIKETDHYIRVLNTNVNVTTQLKYLGSTMETVKGMLSYQTDAELKISKIKNMINQNRSIQHYIGRKSSQTMLRSYCIGVYNHNIEILPKWKGITHLKCQRTYGAGLDNRKNIAWYLKNKNEVNKEGKGDLEAIRTITKSGHPTLFECQLSLFHAQIHKTWRFRKNEVMFEDLSKALKIVCSQNNNIAVGFVDIFGPERDLVADLYFETKFGIAAPGRKHGRELFCSVIKMLILNENLELLILPDKYIGKHTIQLTWPYNLYKEYNQLPTSIRKSVLTNKYKKDYKNYATKRHKHLHNVVNCAECKSRRALAIPSYIEYPTITEFDSTMEAQQILDMRTEDFQRRSGLPKVSTELAIEDIISDNLYPKGEEILAKFKTDVDEMAEWPRCLDRLEKICKTIDDSFGN</sequence>
<gene>
    <name evidence="3" type="ORF">GSOID_T00030593001</name>
</gene>
<feature type="region of interest" description="Disordered" evidence="1">
    <location>
        <begin position="656"/>
        <end position="680"/>
    </location>
</feature>
<dbReference type="PROSITE" id="PS50878">
    <property type="entry name" value="RT_POL"/>
    <property type="match status" value="1"/>
</dbReference>
<evidence type="ECO:0000256" key="1">
    <source>
        <dbReference type="SAM" id="MobiDB-lite"/>
    </source>
</evidence>
<feature type="compositionally biased region" description="Polar residues" evidence="1">
    <location>
        <begin position="666"/>
        <end position="676"/>
    </location>
</feature>
<dbReference type="Proteomes" id="UP000011014">
    <property type="component" value="Unassembled WGS sequence"/>
</dbReference>
<protein>
    <recommendedName>
        <fullName evidence="2">Reverse transcriptase domain-containing protein</fullName>
    </recommendedName>
</protein>
<dbReference type="EMBL" id="FN654337">
    <property type="protein sequence ID" value="CBY32176.1"/>
    <property type="molecule type" value="Genomic_DNA"/>
</dbReference>
<accession>E4Y9D9</accession>
<feature type="domain" description="Reverse transcriptase" evidence="2">
    <location>
        <begin position="1193"/>
        <end position="1459"/>
    </location>
</feature>
<organism evidence="3">
    <name type="scientific">Oikopleura dioica</name>
    <name type="common">Tunicate</name>
    <dbReference type="NCBI Taxonomy" id="34765"/>
    <lineage>
        <taxon>Eukaryota</taxon>
        <taxon>Metazoa</taxon>
        <taxon>Chordata</taxon>
        <taxon>Tunicata</taxon>
        <taxon>Appendicularia</taxon>
        <taxon>Copelata</taxon>
        <taxon>Oikopleuridae</taxon>
        <taxon>Oikopleura</taxon>
    </lineage>
</organism>